<dbReference type="KEGG" id="mss:MSU_0098"/>
<dbReference type="EMBL" id="CP002525">
    <property type="protein sequence ID" value="ADX97642.1"/>
    <property type="molecule type" value="Genomic_DNA"/>
</dbReference>
<dbReference type="AlphaFoldDB" id="F0QQ72"/>
<organism evidence="1 2">
    <name type="scientific">Mycoplasma suis (strain Illinois)</name>
    <dbReference type="NCBI Taxonomy" id="768700"/>
    <lineage>
        <taxon>Bacteria</taxon>
        <taxon>Bacillati</taxon>
        <taxon>Mycoplasmatota</taxon>
        <taxon>Mollicutes</taxon>
        <taxon>Mycoplasmataceae</taxon>
        <taxon>Mycoplasma</taxon>
    </lineage>
</organism>
<dbReference type="STRING" id="768700.MSU_0098"/>
<protein>
    <submittedName>
        <fullName evidence="1">PRK11023 protein domain</fullName>
    </submittedName>
</protein>
<proteinExistence type="predicted"/>
<sequence length="194" mass="21836">MFGSATLAKISIVVLSLGGAFGGKYLISKFQDSLETRVTKNKDTYSRPSENKKFGNNGQADERIFGEYVLSNGENNNVCFNIEKGVGSQIEDSKCKEKVSNNLKDEQNKKDLRIWLRVVDVKDVGIVLKGLGASNKKDEWFKSSSTEVTFNSEILTCKLDEKNPYNPKEVVISCYFDKERELSEASWNVLQQII</sequence>
<evidence type="ECO:0000313" key="1">
    <source>
        <dbReference type="EMBL" id="ADX97642.1"/>
    </source>
</evidence>
<accession>F0QQ72</accession>
<dbReference type="RefSeq" id="WP_013609613.1">
    <property type="nucleotide sequence ID" value="NC_015155.1"/>
</dbReference>
<dbReference type="Proteomes" id="UP000007484">
    <property type="component" value="Chromosome"/>
</dbReference>
<keyword evidence="2" id="KW-1185">Reference proteome</keyword>
<evidence type="ECO:0000313" key="2">
    <source>
        <dbReference type="Proteomes" id="UP000007484"/>
    </source>
</evidence>
<dbReference type="HOGENOM" id="CLU_1401152_0_0_14"/>
<reference evidence="1 2" key="1">
    <citation type="journal article" date="2011" name="J. Bacteriol.">
        <title>Complete genome sequences of two hemotropic Mycoplasmas, Mycoplasma haemofelis strain Ohio2 and Mycoplasma suis strain Illinois.</title>
        <authorList>
            <person name="Messick J.B."/>
            <person name="Santos A.P."/>
            <person name="Guimaraes A.M."/>
        </authorList>
    </citation>
    <scope>NUCLEOTIDE SEQUENCE [LARGE SCALE GENOMIC DNA]</scope>
    <source>
        <strain evidence="1 2">Illinois</strain>
    </source>
</reference>
<name>F0QQ72_MYCSL</name>
<gene>
    <name evidence="1" type="ordered locus">MSU_0098</name>
</gene>